<dbReference type="Proteomes" id="UP000007100">
    <property type="component" value="Chromosome"/>
</dbReference>
<evidence type="ECO:0000313" key="2">
    <source>
        <dbReference type="Proteomes" id="UP000007100"/>
    </source>
</evidence>
<dbReference type="EMBL" id="AP012035">
    <property type="protein sequence ID" value="BAJ81392.1"/>
    <property type="molecule type" value="Genomic_DNA"/>
</dbReference>
<organism evidence="1 2">
    <name type="scientific">Acidiphilium multivorum (strain DSM 11245 / JCM 8867 / NBRC 100883 / AIU 301)</name>
    <dbReference type="NCBI Taxonomy" id="926570"/>
    <lineage>
        <taxon>Bacteria</taxon>
        <taxon>Pseudomonadati</taxon>
        <taxon>Pseudomonadota</taxon>
        <taxon>Alphaproteobacteria</taxon>
        <taxon>Acetobacterales</taxon>
        <taxon>Acidocellaceae</taxon>
        <taxon>Acidiphilium</taxon>
    </lineage>
</organism>
<keyword evidence="2" id="KW-1185">Reference proteome</keyword>
<evidence type="ECO:0000313" key="1">
    <source>
        <dbReference type="EMBL" id="BAJ81392.1"/>
    </source>
</evidence>
<protein>
    <submittedName>
        <fullName evidence="1">Uncharacterized protein</fullName>
    </submittedName>
</protein>
<gene>
    <name evidence="1" type="ordered locus">ACMV_20450</name>
</gene>
<dbReference type="RefSeq" id="WP_013640386.1">
    <property type="nucleotide sequence ID" value="NC_015186.1"/>
</dbReference>
<reference evidence="1 2" key="1">
    <citation type="submission" date="2010-12" db="EMBL/GenBank/DDBJ databases">
        <title>Whole genome sequence of Acidiphilium multivorum AIU301.</title>
        <authorList>
            <person name="Narita-Yamada S."/>
            <person name="Nakamura S."/>
            <person name="Ito N."/>
            <person name="Takarada H."/>
            <person name="Katano Y."/>
            <person name="Nakazawa H."/>
            <person name="Hosoyama A."/>
            <person name="Yamada R."/>
            <person name="Fujita N."/>
        </authorList>
    </citation>
    <scope>NUCLEOTIDE SEQUENCE [LARGE SCALE GENOMIC DNA]</scope>
    <source>
        <strain evidence="2">DSM 11245 / JCM 8867 / AIU301</strain>
    </source>
</reference>
<proteinExistence type="predicted"/>
<accession>F0J032</accession>
<dbReference type="KEGG" id="amv:ACMV_20450"/>
<dbReference type="HOGENOM" id="CLU_1623618_0_0_5"/>
<dbReference type="AlphaFoldDB" id="F0J032"/>
<name>F0J032_ACIMA</name>
<sequence>MKKLLIVSMLAAAAFVSLPSNALADPMFNGQISMNGGATYSSSSINFNGPANIVSGTAYGSFSPAFSSGCYACVEMSNISLTNFTPETVYTATLNGETTSFFLKSFSYSETNLGFALSGMGYASLTGYASSPGFFSLTSQGGKGVNVSFSSTTNVPEPGRGYA</sequence>